<organism evidence="2 3">
    <name type="scientific">Roseomonas alba</name>
    <dbReference type="NCBI Taxonomy" id="2846776"/>
    <lineage>
        <taxon>Bacteria</taxon>
        <taxon>Pseudomonadati</taxon>
        <taxon>Pseudomonadota</taxon>
        <taxon>Alphaproteobacteria</taxon>
        <taxon>Acetobacterales</taxon>
        <taxon>Roseomonadaceae</taxon>
        <taxon>Roseomonas</taxon>
    </lineage>
</organism>
<accession>A0ABS7AHF3</accession>
<name>A0ABS7AHF3_9PROT</name>
<evidence type="ECO:0000313" key="3">
    <source>
        <dbReference type="Proteomes" id="UP001196565"/>
    </source>
</evidence>
<dbReference type="EMBL" id="JAHYBZ010000014">
    <property type="protein sequence ID" value="MBW6401743.1"/>
    <property type="molecule type" value="Genomic_DNA"/>
</dbReference>
<comment type="caution">
    <text evidence="2">The sequence shown here is derived from an EMBL/GenBank/DDBJ whole genome shotgun (WGS) entry which is preliminary data.</text>
</comment>
<keyword evidence="3" id="KW-1185">Reference proteome</keyword>
<evidence type="ECO:0000313" key="2">
    <source>
        <dbReference type="EMBL" id="MBW6401743.1"/>
    </source>
</evidence>
<evidence type="ECO:0000259" key="1">
    <source>
        <dbReference type="Pfam" id="PF07791"/>
    </source>
</evidence>
<dbReference type="Proteomes" id="UP001196565">
    <property type="component" value="Unassembled WGS sequence"/>
</dbReference>
<dbReference type="Pfam" id="PF07791">
    <property type="entry name" value="Imm11"/>
    <property type="match status" value="1"/>
</dbReference>
<dbReference type="InterPro" id="IPR012433">
    <property type="entry name" value="Imm11"/>
</dbReference>
<protein>
    <recommendedName>
        <fullName evidence="1">Immunity MXAN-0049 protein domain-containing protein</fullName>
    </recommendedName>
</protein>
<feature type="domain" description="Immunity MXAN-0049 protein" evidence="1">
    <location>
        <begin position="92"/>
        <end position="246"/>
    </location>
</feature>
<gene>
    <name evidence="2" type="ORF">KPL78_28075</name>
</gene>
<sequence length="272" mass="30853">MGIRRDAYEALCQARDALDAGPPDGPEHTLLHREYLKARLAQYRRAESRRPVVDPVPAMNRRFFTTSTIWDTAEFPTAPPVAWYGSGGGRGWDEVRTLPKPQLRLGVGTSIRRLPPLLNTVVVKGTHILSRPLLEIWQRFDPEALDILPIALEGRRKQPVEQAYFFVDIVRQLPAFDLDAMEVFLFREPRSYGESFELFPAPQVYALREDLPVAGVHLFRDLNWNGAYFISAELRQACLDAGFTDIPLAHPETPDTAIKVDKPAPKRERRGS</sequence>
<proteinExistence type="predicted"/>
<reference evidence="2 3" key="1">
    <citation type="submission" date="2021-07" db="EMBL/GenBank/DDBJ databases">
        <authorList>
            <person name="So Y."/>
        </authorList>
    </citation>
    <scope>NUCLEOTIDE SEQUENCE [LARGE SCALE GENOMIC DNA]</scope>
    <source>
        <strain evidence="2 3">HJA6</strain>
    </source>
</reference>